<dbReference type="PANTHER" id="PTHR43095:SF5">
    <property type="entry name" value="XYLULOSE KINASE"/>
    <property type="match status" value="1"/>
</dbReference>
<evidence type="ECO:0000256" key="5">
    <source>
        <dbReference type="ARBA" id="ARBA00022840"/>
    </source>
</evidence>
<keyword evidence="4" id="KW-0418">Kinase</keyword>
<dbReference type="InterPro" id="IPR043129">
    <property type="entry name" value="ATPase_NBD"/>
</dbReference>
<accession>A0ABP8MZP3</accession>
<dbReference type="InterPro" id="IPR050406">
    <property type="entry name" value="FGGY_Carb_Kinase"/>
</dbReference>
<dbReference type="PANTHER" id="PTHR43095">
    <property type="entry name" value="SUGAR KINASE"/>
    <property type="match status" value="1"/>
</dbReference>
<feature type="domain" description="Carbohydrate kinase FGGY C-terminal" evidence="8">
    <location>
        <begin position="255"/>
        <end position="447"/>
    </location>
</feature>
<organism evidence="9 10">
    <name type="scientific">Novipirellula rosea</name>
    <dbReference type="NCBI Taxonomy" id="1031540"/>
    <lineage>
        <taxon>Bacteria</taxon>
        <taxon>Pseudomonadati</taxon>
        <taxon>Planctomycetota</taxon>
        <taxon>Planctomycetia</taxon>
        <taxon>Pirellulales</taxon>
        <taxon>Pirellulaceae</taxon>
        <taxon>Novipirellula</taxon>
    </lineage>
</organism>
<dbReference type="RefSeq" id="WP_345324472.1">
    <property type="nucleotide sequence ID" value="NZ_BAABGA010000046.1"/>
</dbReference>
<keyword evidence="3" id="KW-0547">Nucleotide-binding</keyword>
<keyword evidence="5" id="KW-0067">ATP-binding</keyword>
<name>A0ABP8MZP3_9BACT</name>
<keyword evidence="10" id="KW-1185">Reference proteome</keyword>
<sequence>MEKHYIACDLGAESGRVILGTLRDGRLTLEEIHRFANGATKIQNSLRWNIIRIFDELKQGLRMVAARGVAASGMSVDSWGVDYVLFNDRQPMLGLSYQYRDARTERTYAAALENPGRDVIFAETGIQFMAINTLYHLIADVNENSDLLQIADQFLNIADYMNYLFCGVGRAEVSLSSTTQLYNPTTGQWSAELIQRFELPEEIFPPIVASGTRLGPLLTELCDETGLSPVEVIATCSHDTGAAVAAVPAEGDDWAYLSSGTWSLIGVELPEPRINNDVLAENFTNEAGLNGTTRFLKNIVGLWLLQESRRSWSRQGQTLDYTEINQLAEQAEPFRSLINPDDPRFMSPADMPTAIDSYCQETNQPVPETPGQYARCILESLALLYGRTLDTVQRLTGRQILKLHIVGGGSQSTLLNQLAANATGRTVYAGPVEATAIGNVLIQAMAMGDLESLSELRGVVRDSFSIATYEPESSELWEQTRQRFAEMVRGGK</sequence>
<protein>
    <submittedName>
        <fullName evidence="9">Rhamnulokinase family protein</fullName>
    </submittedName>
</protein>
<evidence type="ECO:0000256" key="2">
    <source>
        <dbReference type="ARBA" id="ARBA00022679"/>
    </source>
</evidence>
<dbReference type="InterPro" id="IPR018484">
    <property type="entry name" value="FGGY_N"/>
</dbReference>
<evidence type="ECO:0000259" key="8">
    <source>
        <dbReference type="Pfam" id="PF02782"/>
    </source>
</evidence>
<comment type="similarity">
    <text evidence="1">Belongs to the FGGY kinase family.</text>
</comment>
<evidence type="ECO:0000259" key="7">
    <source>
        <dbReference type="Pfam" id="PF00370"/>
    </source>
</evidence>
<dbReference type="SUPFAM" id="SSF53067">
    <property type="entry name" value="Actin-like ATPase domain"/>
    <property type="match status" value="2"/>
</dbReference>
<dbReference type="Gene3D" id="3.30.420.40">
    <property type="match status" value="2"/>
</dbReference>
<evidence type="ECO:0000256" key="6">
    <source>
        <dbReference type="ARBA" id="ARBA00023308"/>
    </source>
</evidence>
<gene>
    <name evidence="9" type="ORF">GCM10023156_37560</name>
</gene>
<evidence type="ECO:0000256" key="3">
    <source>
        <dbReference type="ARBA" id="ARBA00022741"/>
    </source>
</evidence>
<evidence type="ECO:0000313" key="10">
    <source>
        <dbReference type="Proteomes" id="UP001500840"/>
    </source>
</evidence>
<evidence type="ECO:0000256" key="1">
    <source>
        <dbReference type="ARBA" id="ARBA00009156"/>
    </source>
</evidence>
<dbReference type="Pfam" id="PF00370">
    <property type="entry name" value="FGGY_N"/>
    <property type="match status" value="1"/>
</dbReference>
<dbReference type="EMBL" id="BAABGA010000046">
    <property type="protein sequence ID" value="GAA4458827.1"/>
    <property type="molecule type" value="Genomic_DNA"/>
</dbReference>
<dbReference type="InterPro" id="IPR018485">
    <property type="entry name" value="FGGY_C"/>
</dbReference>
<dbReference type="CDD" id="cd07771">
    <property type="entry name" value="ASKHA_NBD_FGGY_RhaB-like"/>
    <property type="match status" value="1"/>
</dbReference>
<dbReference type="Pfam" id="PF02782">
    <property type="entry name" value="FGGY_C"/>
    <property type="match status" value="1"/>
</dbReference>
<evidence type="ECO:0000256" key="4">
    <source>
        <dbReference type="ARBA" id="ARBA00022777"/>
    </source>
</evidence>
<keyword evidence="2" id="KW-0808">Transferase</keyword>
<feature type="domain" description="Carbohydrate kinase FGGY N-terminal" evidence="7">
    <location>
        <begin position="5"/>
        <end position="244"/>
    </location>
</feature>
<evidence type="ECO:0000313" key="9">
    <source>
        <dbReference type="EMBL" id="GAA4458827.1"/>
    </source>
</evidence>
<dbReference type="InterPro" id="IPR013449">
    <property type="entry name" value="Rhamnulokinase"/>
</dbReference>
<reference evidence="10" key="1">
    <citation type="journal article" date="2019" name="Int. J. Syst. Evol. Microbiol.">
        <title>The Global Catalogue of Microorganisms (GCM) 10K type strain sequencing project: providing services to taxonomists for standard genome sequencing and annotation.</title>
        <authorList>
            <consortium name="The Broad Institute Genomics Platform"/>
            <consortium name="The Broad Institute Genome Sequencing Center for Infectious Disease"/>
            <person name="Wu L."/>
            <person name="Ma J."/>
        </authorList>
    </citation>
    <scope>NUCLEOTIDE SEQUENCE [LARGE SCALE GENOMIC DNA]</scope>
    <source>
        <strain evidence="10">JCM 17759</strain>
    </source>
</reference>
<dbReference type="Proteomes" id="UP001500840">
    <property type="component" value="Unassembled WGS sequence"/>
</dbReference>
<keyword evidence="6" id="KW-0684">Rhamnose metabolism</keyword>
<proteinExistence type="inferred from homology"/>
<comment type="caution">
    <text evidence="9">The sequence shown here is derived from an EMBL/GenBank/DDBJ whole genome shotgun (WGS) entry which is preliminary data.</text>
</comment>